<keyword evidence="3" id="KW-0479">Metal-binding</keyword>
<accession>A0A4Y3TX02</accession>
<dbReference type="Pfam" id="PF02775">
    <property type="entry name" value="TPP_enzyme_C"/>
    <property type="match status" value="1"/>
</dbReference>
<feature type="domain" description="Thiamine pyrophosphate enzyme N-terminal TPP-binding" evidence="10">
    <location>
        <begin position="13"/>
        <end position="128"/>
    </location>
</feature>
<comment type="similarity">
    <text evidence="2 7">Belongs to the TPP enzyme family.</text>
</comment>
<dbReference type="Gene3D" id="3.40.50.970">
    <property type="match status" value="2"/>
</dbReference>
<dbReference type="InterPro" id="IPR029035">
    <property type="entry name" value="DHS-like_NAD/FAD-binding_dom"/>
</dbReference>
<keyword evidence="4" id="KW-0460">Magnesium</keyword>
<evidence type="ECO:0000256" key="1">
    <source>
        <dbReference type="ARBA" id="ARBA00001964"/>
    </source>
</evidence>
<dbReference type="FunFam" id="3.40.50.1220:FF:000006">
    <property type="entry name" value="2-hydroxyacyl-CoA lyase 1"/>
    <property type="match status" value="1"/>
</dbReference>
<sequence>MSETQTDAALTDGFNLVVDALKLNGITEIYGVAGIPVTDLMRLAQEKGIHYFGFRHETSAGHAAAISGYLRQWPGICMTVSAPGFLNGMVALANATTNGFPMILISGSSDRAIVDLQQGDYEELDQMNAAKPFAKAAYRIERVEDIGIGVARAIRAALSGRPGGVYLDLPAAILPAVMDAGKGAASLIQVVDPAPASIPADSAVTRALALLAQAKRPLVILGKGASYARIEKDIRQFLETTAIPFLPMSMAKGLMPDTHPQSAATARSKVLAEADVVVLVGARLNWLLGHGKPPQWAADGQFIQLDIDPVEIDSNRKIEAPVVGDIASSVRRLLEGLSATPVKAPQDWIDSIEAHKAENAKKMAARLAARPVPLNFFAALGAVSRVVQDHPEAYIVSEGANTLDVGRNLIDMTLPRHRLDVGTWGVMGIGMGFAIAAAVTQQAPVIAVEGDSAFGFSGMEIETICRYNLPVTVVIMNNGGIYRGDDVNRSGDGEPGVTTLSAAARYDRMMEAFGGKGYAVTTSEDLESALREAVASRKPALINVAIDIHVGTESGHLKKLNPGAAQAAK</sequence>
<evidence type="ECO:0000313" key="12">
    <source>
        <dbReference type="Proteomes" id="UP000317730"/>
    </source>
</evidence>
<dbReference type="GO" id="GO:0001561">
    <property type="term" value="P:fatty acid alpha-oxidation"/>
    <property type="evidence" value="ECO:0007669"/>
    <property type="project" value="TreeGrafter"/>
</dbReference>
<dbReference type="SUPFAM" id="SSF52467">
    <property type="entry name" value="DHS-like NAD/FAD-binding domain"/>
    <property type="match status" value="1"/>
</dbReference>
<reference evidence="11 12" key="1">
    <citation type="submission" date="2019-06" db="EMBL/GenBank/DDBJ databases">
        <title>Whole genome shotgun sequence of Acetobacter peroxydans NBRC 13755.</title>
        <authorList>
            <person name="Hosoyama A."/>
            <person name="Uohara A."/>
            <person name="Ohji S."/>
            <person name="Ichikawa N."/>
        </authorList>
    </citation>
    <scope>NUCLEOTIDE SEQUENCE [LARGE SCALE GENOMIC DNA]</scope>
    <source>
        <strain evidence="11 12">NBRC 13755</strain>
    </source>
</reference>
<keyword evidence="12" id="KW-1185">Reference proteome</keyword>
<evidence type="ECO:0000256" key="5">
    <source>
        <dbReference type="ARBA" id="ARBA00023052"/>
    </source>
</evidence>
<dbReference type="Gene3D" id="3.40.50.1220">
    <property type="entry name" value="TPP-binding domain"/>
    <property type="match status" value="1"/>
</dbReference>
<evidence type="ECO:0000256" key="7">
    <source>
        <dbReference type="RuleBase" id="RU362132"/>
    </source>
</evidence>
<dbReference type="Pfam" id="PF00205">
    <property type="entry name" value="TPP_enzyme_M"/>
    <property type="match status" value="1"/>
</dbReference>
<dbReference type="NCBIfam" id="NF006721">
    <property type="entry name" value="PRK09259.1"/>
    <property type="match status" value="1"/>
</dbReference>
<feature type="domain" description="Thiamine pyrophosphate enzyme TPP-binding" evidence="9">
    <location>
        <begin position="408"/>
        <end position="544"/>
    </location>
</feature>
<evidence type="ECO:0000256" key="3">
    <source>
        <dbReference type="ARBA" id="ARBA00022723"/>
    </source>
</evidence>
<gene>
    <name evidence="11" type="ORF">APE01nite_21690</name>
</gene>
<dbReference type="InterPro" id="IPR017660">
    <property type="entry name" value="Oxalyl-CoA_decarboxylase"/>
</dbReference>
<organism evidence="11 12">
    <name type="scientific">Acetobacter peroxydans</name>
    <dbReference type="NCBI Taxonomy" id="104098"/>
    <lineage>
        <taxon>Bacteria</taxon>
        <taxon>Pseudomonadati</taxon>
        <taxon>Pseudomonadota</taxon>
        <taxon>Alphaproteobacteria</taxon>
        <taxon>Acetobacterales</taxon>
        <taxon>Acetobacteraceae</taxon>
        <taxon>Acetobacter</taxon>
    </lineage>
</organism>
<dbReference type="RefSeq" id="WP_141377443.1">
    <property type="nucleotide sequence ID" value="NZ_BAPL01000010.1"/>
</dbReference>
<dbReference type="GO" id="GO:0008949">
    <property type="term" value="F:oxalyl-CoA decarboxylase activity"/>
    <property type="evidence" value="ECO:0007669"/>
    <property type="project" value="InterPro"/>
</dbReference>
<comment type="cofactor">
    <cofactor evidence="1">
        <name>thiamine diphosphate</name>
        <dbReference type="ChEBI" id="CHEBI:58937"/>
    </cofactor>
</comment>
<keyword evidence="6" id="KW-0456">Lyase</keyword>
<evidence type="ECO:0000256" key="6">
    <source>
        <dbReference type="ARBA" id="ARBA00023239"/>
    </source>
</evidence>
<evidence type="ECO:0000313" key="11">
    <source>
        <dbReference type="EMBL" id="GEB86372.1"/>
    </source>
</evidence>
<evidence type="ECO:0000259" key="8">
    <source>
        <dbReference type="Pfam" id="PF00205"/>
    </source>
</evidence>
<dbReference type="InterPro" id="IPR045025">
    <property type="entry name" value="HACL1-like"/>
</dbReference>
<evidence type="ECO:0000256" key="2">
    <source>
        <dbReference type="ARBA" id="ARBA00007812"/>
    </source>
</evidence>
<evidence type="ECO:0000259" key="9">
    <source>
        <dbReference type="Pfam" id="PF02775"/>
    </source>
</evidence>
<dbReference type="Proteomes" id="UP000317730">
    <property type="component" value="Unassembled WGS sequence"/>
</dbReference>
<dbReference type="InterPro" id="IPR029061">
    <property type="entry name" value="THDP-binding"/>
</dbReference>
<proteinExistence type="inferred from homology"/>
<dbReference type="PANTHER" id="PTHR43710">
    <property type="entry name" value="2-HYDROXYACYL-COA LYASE"/>
    <property type="match status" value="1"/>
</dbReference>
<keyword evidence="5 7" id="KW-0786">Thiamine pyrophosphate</keyword>
<evidence type="ECO:0000256" key="4">
    <source>
        <dbReference type="ARBA" id="ARBA00022842"/>
    </source>
</evidence>
<name>A0A4Y3TX02_9PROT</name>
<dbReference type="GO" id="GO:0033611">
    <property type="term" value="P:oxalate catabolic process"/>
    <property type="evidence" value="ECO:0007669"/>
    <property type="project" value="InterPro"/>
</dbReference>
<dbReference type="InterPro" id="IPR011766">
    <property type="entry name" value="TPP_enzyme_TPP-bd"/>
</dbReference>
<dbReference type="AlphaFoldDB" id="A0A4Y3TX02"/>
<dbReference type="GO" id="GO:0030976">
    <property type="term" value="F:thiamine pyrophosphate binding"/>
    <property type="evidence" value="ECO:0007669"/>
    <property type="project" value="InterPro"/>
</dbReference>
<dbReference type="Pfam" id="PF02776">
    <property type="entry name" value="TPP_enzyme_N"/>
    <property type="match status" value="1"/>
</dbReference>
<comment type="caution">
    <text evidence="11">The sequence shown here is derived from an EMBL/GenBank/DDBJ whole genome shotgun (WGS) entry which is preliminary data.</text>
</comment>
<feature type="domain" description="Thiamine pyrophosphate enzyme central" evidence="8">
    <location>
        <begin position="204"/>
        <end position="333"/>
    </location>
</feature>
<dbReference type="CDD" id="cd02004">
    <property type="entry name" value="TPP_BZL_OCoD_HPCL"/>
    <property type="match status" value="1"/>
</dbReference>
<dbReference type="GO" id="GO:0000287">
    <property type="term" value="F:magnesium ion binding"/>
    <property type="evidence" value="ECO:0007669"/>
    <property type="project" value="InterPro"/>
</dbReference>
<dbReference type="EMBL" id="BJMV01000012">
    <property type="protein sequence ID" value="GEB86372.1"/>
    <property type="molecule type" value="Genomic_DNA"/>
</dbReference>
<dbReference type="InterPro" id="IPR012001">
    <property type="entry name" value="Thiamin_PyroP_enz_TPP-bd_dom"/>
</dbReference>
<dbReference type="NCBIfam" id="TIGR03254">
    <property type="entry name" value="oxalate_oxc"/>
    <property type="match status" value="1"/>
</dbReference>
<dbReference type="FunFam" id="3.40.50.970:FF:000042">
    <property type="entry name" value="Oxalyl-CoA decarboxylase"/>
    <property type="match status" value="1"/>
</dbReference>
<dbReference type="CDD" id="cd07035">
    <property type="entry name" value="TPP_PYR_POX_like"/>
    <property type="match status" value="1"/>
</dbReference>
<protein>
    <submittedName>
        <fullName evidence="11">Oxalyl-CoA decarboxylase</fullName>
    </submittedName>
</protein>
<dbReference type="InterPro" id="IPR012000">
    <property type="entry name" value="Thiamin_PyroP_enz_cen_dom"/>
</dbReference>
<dbReference type="PANTHER" id="PTHR43710:SF2">
    <property type="entry name" value="2-HYDROXYACYL-COA LYASE 1"/>
    <property type="match status" value="1"/>
</dbReference>
<dbReference type="SUPFAM" id="SSF52518">
    <property type="entry name" value="Thiamin diphosphate-binding fold (THDP-binding)"/>
    <property type="match status" value="2"/>
</dbReference>
<evidence type="ECO:0000259" key="10">
    <source>
        <dbReference type="Pfam" id="PF02776"/>
    </source>
</evidence>
<dbReference type="OrthoDB" id="4494979at2"/>